<organism evidence="3 4">
    <name type="scientific">Plantactinospora endophytica</name>
    <dbReference type="NCBI Taxonomy" id="673535"/>
    <lineage>
        <taxon>Bacteria</taxon>
        <taxon>Bacillati</taxon>
        <taxon>Actinomycetota</taxon>
        <taxon>Actinomycetes</taxon>
        <taxon>Micromonosporales</taxon>
        <taxon>Micromonosporaceae</taxon>
        <taxon>Plantactinospora</taxon>
    </lineage>
</organism>
<evidence type="ECO:0000313" key="3">
    <source>
        <dbReference type="EMBL" id="GIG89051.1"/>
    </source>
</evidence>
<evidence type="ECO:0000256" key="1">
    <source>
        <dbReference type="SAM" id="MobiDB-lite"/>
    </source>
</evidence>
<keyword evidence="4" id="KW-1185">Reference proteome</keyword>
<dbReference type="SUPFAM" id="SSF56112">
    <property type="entry name" value="Protein kinase-like (PK-like)"/>
    <property type="match status" value="1"/>
</dbReference>
<proteinExistence type="predicted"/>
<gene>
    <name evidence="3" type="ORF">Pen02_39870</name>
</gene>
<accession>A0ABQ4E2Z2</accession>
<dbReference type="EMBL" id="BONW01000019">
    <property type="protein sequence ID" value="GIG89051.1"/>
    <property type="molecule type" value="Genomic_DNA"/>
</dbReference>
<dbReference type="RefSeq" id="WP_203867562.1">
    <property type="nucleotide sequence ID" value="NZ_BONW01000019.1"/>
</dbReference>
<evidence type="ECO:0000313" key="4">
    <source>
        <dbReference type="Proteomes" id="UP000646749"/>
    </source>
</evidence>
<dbReference type="InterPro" id="IPR011009">
    <property type="entry name" value="Kinase-like_dom_sf"/>
</dbReference>
<name>A0ABQ4E2Z2_9ACTN</name>
<dbReference type="Pfam" id="PF01636">
    <property type="entry name" value="APH"/>
    <property type="match status" value="1"/>
</dbReference>
<feature type="domain" description="Aminoglycoside phosphotransferase" evidence="2">
    <location>
        <begin position="94"/>
        <end position="281"/>
    </location>
</feature>
<comment type="caution">
    <text evidence="3">The sequence shown here is derived from an EMBL/GenBank/DDBJ whole genome shotgun (WGS) entry which is preliminary data.</text>
</comment>
<dbReference type="InterPro" id="IPR002575">
    <property type="entry name" value="Aminoglycoside_PTrfase"/>
</dbReference>
<protein>
    <submittedName>
        <fullName evidence="3">Aminoglycoside phosphotransferase</fullName>
    </submittedName>
</protein>
<feature type="region of interest" description="Disordered" evidence="1">
    <location>
        <begin position="60"/>
        <end position="92"/>
    </location>
</feature>
<reference evidence="3 4" key="1">
    <citation type="submission" date="2021-01" db="EMBL/GenBank/DDBJ databases">
        <title>Whole genome shotgun sequence of Plantactinospora endophytica NBRC 110450.</title>
        <authorList>
            <person name="Komaki H."/>
            <person name="Tamura T."/>
        </authorList>
    </citation>
    <scope>NUCLEOTIDE SEQUENCE [LARGE SCALE GENOMIC DNA]</scope>
    <source>
        <strain evidence="3 4">NBRC 110450</strain>
    </source>
</reference>
<sequence length="346" mass="37479">MRDFADRERLAEVVRAGLGSDRRVDGLTRLRGGTKKGVYRLTLDDRSTVVGYVWSADENYWPARPGTTGDESSEGGDELSQGGDEPSDGALADASDSELFAAANAELVAAGVRTPEILLLDRSRSRFPADVALVEDVPGPNLERRLATDPTAVAGTVTRLAEALTAMHGRQGTRPGKVATLARSAGPAPAQRSAVDVVLDRALGDLAEAAGRDDRLARDRVRLTELLRGLADGIAPRPTYGLIHGELGPDHVLVDGDGAPVLIDIEGLMYFDVEWEHVFLRLRFGVHYHPLAVDGLDERRLRLYRLAQHLSLVAGPLRLLDGDFPDRDVMRGIAAYHTERALSFPD</sequence>
<evidence type="ECO:0000259" key="2">
    <source>
        <dbReference type="Pfam" id="PF01636"/>
    </source>
</evidence>
<dbReference type="Proteomes" id="UP000646749">
    <property type="component" value="Unassembled WGS sequence"/>
</dbReference>
<dbReference type="Gene3D" id="3.90.1200.10">
    <property type="match status" value="1"/>
</dbReference>